<name>A0A975DH93_9GAMM</name>
<dbReference type="Gene3D" id="1.25.40.10">
    <property type="entry name" value="Tetratricopeptide repeat domain"/>
    <property type="match status" value="1"/>
</dbReference>
<keyword evidence="7" id="KW-0812">Transmembrane</keyword>
<keyword evidence="11" id="KW-1185">Reference proteome</keyword>
<keyword evidence="7" id="KW-0472">Membrane</keyword>
<keyword evidence="7" id="KW-1133">Transmembrane helix</keyword>
<evidence type="ECO:0000256" key="2">
    <source>
        <dbReference type="ARBA" id="ARBA00022737"/>
    </source>
</evidence>
<evidence type="ECO:0000256" key="6">
    <source>
        <dbReference type="SAM" id="Coils"/>
    </source>
</evidence>
<feature type="repeat" description="TPR" evidence="5">
    <location>
        <begin position="168"/>
        <end position="201"/>
    </location>
</feature>
<dbReference type="NCBIfam" id="TIGR03142">
    <property type="entry name" value="cytochro_ccmI"/>
    <property type="match status" value="1"/>
</dbReference>
<keyword evidence="6" id="KW-0175">Coiled coil</keyword>
<proteinExistence type="predicted"/>
<dbReference type="PROSITE" id="PS50293">
    <property type="entry name" value="TPR_REGION"/>
    <property type="match status" value="1"/>
</dbReference>
<evidence type="ECO:0000259" key="9">
    <source>
        <dbReference type="Pfam" id="PF23914"/>
    </source>
</evidence>
<feature type="domain" description="Cytochrome c-type biogenesis protein H Ig-like" evidence="8">
    <location>
        <begin position="302"/>
        <end position="409"/>
    </location>
</feature>
<feature type="coiled-coil region" evidence="6">
    <location>
        <begin position="34"/>
        <end position="61"/>
    </location>
</feature>
<evidence type="ECO:0000256" key="1">
    <source>
        <dbReference type="ARBA" id="ARBA00004196"/>
    </source>
</evidence>
<dbReference type="PANTHER" id="PTHR47870:SF1">
    <property type="entry name" value="CYTOCHROME C-TYPE BIOGENESIS PROTEIN CCMH"/>
    <property type="match status" value="1"/>
</dbReference>
<evidence type="ECO:0000256" key="4">
    <source>
        <dbReference type="ARBA" id="ARBA00022803"/>
    </source>
</evidence>
<feature type="transmembrane region" description="Helical" evidence="7">
    <location>
        <begin position="6"/>
        <end position="24"/>
    </location>
</feature>
<dbReference type="SMART" id="SM00028">
    <property type="entry name" value="TPR"/>
    <property type="match status" value="2"/>
</dbReference>
<protein>
    <submittedName>
        <fullName evidence="10">C-type cytochrome biogenesis protein CcmI</fullName>
    </submittedName>
</protein>
<dbReference type="InterPro" id="IPR051263">
    <property type="entry name" value="C-type_cytochrome_biogenesis"/>
</dbReference>
<evidence type="ECO:0000259" key="8">
    <source>
        <dbReference type="Pfam" id="PF23892"/>
    </source>
</evidence>
<evidence type="ECO:0000256" key="7">
    <source>
        <dbReference type="SAM" id="Phobius"/>
    </source>
</evidence>
<evidence type="ECO:0000313" key="11">
    <source>
        <dbReference type="Proteomes" id="UP000664904"/>
    </source>
</evidence>
<dbReference type="Pfam" id="PF23892">
    <property type="entry name" value="Ig_CycH"/>
    <property type="match status" value="1"/>
</dbReference>
<evidence type="ECO:0000313" key="10">
    <source>
        <dbReference type="EMBL" id="QTH71092.1"/>
    </source>
</evidence>
<evidence type="ECO:0000256" key="3">
    <source>
        <dbReference type="ARBA" id="ARBA00022748"/>
    </source>
</evidence>
<keyword evidence="2" id="KW-0677">Repeat</keyword>
<dbReference type="PANTHER" id="PTHR47870">
    <property type="entry name" value="CYTOCHROME C-TYPE BIOGENESIS PROTEIN CCMH"/>
    <property type="match status" value="1"/>
</dbReference>
<feature type="transmembrane region" description="Helical" evidence="7">
    <location>
        <begin position="94"/>
        <end position="113"/>
    </location>
</feature>
<organism evidence="10 11">
    <name type="scientific">Pseudoalteromonas xiamenensis</name>
    <dbReference type="NCBI Taxonomy" id="882626"/>
    <lineage>
        <taxon>Bacteria</taxon>
        <taxon>Pseudomonadati</taxon>
        <taxon>Pseudomonadota</taxon>
        <taxon>Gammaproteobacteria</taxon>
        <taxon>Alteromonadales</taxon>
        <taxon>Pseudoalteromonadaceae</taxon>
        <taxon>Pseudoalteromonas</taxon>
    </lineage>
</organism>
<comment type="subcellular location">
    <subcellularLocation>
        <location evidence="1">Cell envelope</location>
    </subcellularLocation>
</comment>
<reference evidence="10" key="1">
    <citation type="submission" date="2021-03" db="EMBL/GenBank/DDBJ databases">
        <title>Complete Genome of Pseudoalteromonas xiamenensis STKMTI.2, a new potential marine bacterium producing anti-Vibrio compounds.</title>
        <authorList>
            <person name="Handayani D.P."/>
            <person name="Isnansetyo A."/>
            <person name="Istiqomah I."/>
            <person name="Jumina J."/>
        </authorList>
    </citation>
    <scope>NUCLEOTIDE SEQUENCE</scope>
    <source>
        <strain evidence="10">STKMTI.2</strain>
    </source>
</reference>
<dbReference type="InterPro" id="IPR056412">
    <property type="entry name" value="Ig_CycH"/>
</dbReference>
<dbReference type="Proteomes" id="UP000664904">
    <property type="component" value="Chromosome"/>
</dbReference>
<dbReference type="InterPro" id="IPR056413">
    <property type="entry name" value="TPR_CcmH_CycH"/>
</dbReference>
<sequence length="413" mass="46079">MEQMWGMFALLSVLAALFVVTPFLRRERIVRVDHDANAERIAIYKQRLAELDEELANSRIDTLVHYESVREMKRRLLNELAPEQALTNRGDNRIFALTGLLFVTLFSVIFYQWKGNAKQVQDWYSAIEKLPEYGERAVLQDGEPLSANELQAFALGLRTKLAAEGDDAVAWMLLGRVAMSINDFEMAMQSFDRALEMNPNNPNVLVNYSQVLLIEGSESGMNRAARMLSKVLSQDPNNIDAISLLALIAYERKDWAEAKAAFEVLLANMDKADPRYSMIAARIDEINGHLSPSTSMAVAKTITVTVDIDPKLAENIPSNGVLFVFAKAVSGPPMPLAVAKLRDYRFPLTVTLDDSLAMMPELQLSQFEKVIVTARLSVDESVSPSKGELEGVSQTLELKEGENSQSITISRVY</sequence>
<dbReference type="InterPro" id="IPR011990">
    <property type="entry name" value="TPR-like_helical_dom_sf"/>
</dbReference>
<dbReference type="RefSeq" id="WP_208842733.1">
    <property type="nucleotide sequence ID" value="NZ_CP072133.1"/>
</dbReference>
<dbReference type="GO" id="GO:0005886">
    <property type="term" value="C:plasma membrane"/>
    <property type="evidence" value="ECO:0007669"/>
    <property type="project" value="TreeGrafter"/>
</dbReference>
<evidence type="ECO:0000256" key="5">
    <source>
        <dbReference type="PROSITE-ProRule" id="PRU00339"/>
    </source>
</evidence>
<dbReference type="AlphaFoldDB" id="A0A975DH93"/>
<dbReference type="PROSITE" id="PS50005">
    <property type="entry name" value="TPR"/>
    <property type="match status" value="1"/>
</dbReference>
<dbReference type="InterPro" id="IPR017560">
    <property type="entry name" value="Cyt_c_biogenesis_CcmI"/>
</dbReference>
<keyword evidence="4 5" id="KW-0802">TPR repeat</keyword>
<dbReference type="GO" id="GO:0017004">
    <property type="term" value="P:cytochrome complex assembly"/>
    <property type="evidence" value="ECO:0007669"/>
    <property type="project" value="UniProtKB-KW"/>
</dbReference>
<keyword evidence="3" id="KW-0201">Cytochrome c-type biogenesis</keyword>
<dbReference type="InterPro" id="IPR019734">
    <property type="entry name" value="TPR_rpt"/>
</dbReference>
<dbReference type="Pfam" id="PF23914">
    <property type="entry name" value="TPR_CcmH_CycH"/>
    <property type="match status" value="1"/>
</dbReference>
<dbReference type="GO" id="GO:0030313">
    <property type="term" value="C:cell envelope"/>
    <property type="evidence" value="ECO:0007669"/>
    <property type="project" value="UniProtKB-SubCell"/>
</dbReference>
<accession>A0A975DH93</accession>
<gene>
    <name evidence="10" type="primary">ccmI</name>
    <name evidence="10" type="ORF">J5O05_14750</name>
</gene>
<dbReference type="KEGG" id="pxi:J5O05_14750"/>
<dbReference type="SUPFAM" id="SSF48452">
    <property type="entry name" value="TPR-like"/>
    <property type="match status" value="1"/>
</dbReference>
<dbReference type="EMBL" id="CP072133">
    <property type="protein sequence ID" value="QTH71092.1"/>
    <property type="molecule type" value="Genomic_DNA"/>
</dbReference>
<feature type="domain" description="Cytochrome c-type biogenesis protein H TPR" evidence="9">
    <location>
        <begin position="119"/>
        <end position="276"/>
    </location>
</feature>